<evidence type="ECO:0000256" key="6">
    <source>
        <dbReference type="SAM" id="Phobius"/>
    </source>
</evidence>
<feature type="transmembrane region" description="Helical" evidence="6">
    <location>
        <begin position="369"/>
        <end position="391"/>
    </location>
</feature>
<dbReference type="EMBL" id="AP012338">
    <property type="protein sequence ID" value="BAM03739.1"/>
    <property type="molecule type" value="Genomic_DNA"/>
</dbReference>
<evidence type="ECO:0000256" key="5">
    <source>
        <dbReference type="ARBA" id="ARBA00023136"/>
    </source>
</evidence>
<dbReference type="OrthoDB" id="262519at2"/>
<dbReference type="STRING" id="1142394.PSMK_15800"/>
<evidence type="ECO:0008006" key="9">
    <source>
        <dbReference type="Google" id="ProtNLM"/>
    </source>
</evidence>
<feature type="transmembrane region" description="Helical" evidence="6">
    <location>
        <begin position="73"/>
        <end position="93"/>
    </location>
</feature>
<dbReference type="PANTHER" id="PTHR33529">
    <property type="entry name" value="SLR0882 PROTEIN-RELATED"/>
    <property type="match status" value="1"/>
</dbReference>
<evidence type="ECO:0000313" key="8">
    <source>
        <dbReference type="Proteomes" id="UP000007881"/>
    </source>
</evidence>
<feature type="transmembrane region" description="Helical" evidence="6">
    <location>
        <begin position="346"/>
        <end position="363"/>
    </location>
</feature>
<feature type="transmembrane region" description="Helical" evidence="6">
    <location>
        <begin position="12"/>
        <end position="34"/>
    </location>
</feature>
<gene>
    <name evidence="7" type="ordered locus">PSMK_15800</name>
</gene>
<dbReference type="Pfam" id="PF03739">
    <property type="entry name" value="LptF_LptG"/>
    <property type="match status" value="1"/>
</dbReference>
<dbReference type="eggNOG" id="COG0795">
    <property type="taxonomic scope" value="Bacteria"/>
</dbReference>
<organism evidence="7 8">
    <name type="scientific">Phycisphaera mikurensis (strain NBRC 102666 / KCTC 22515 / FYK2301M01)</name>
    <dbReference type="NCBI Taxonomy" id="1142394"/>
    <lineage>
        <taxon>Bacteria</taxon>
        <taxon>Pseudomonadati</taxon>
        <taxon>Planctomycetota</taxon>
        <taxon>Phycisphaerae</taxon>
        <taxon>Phycisphaerales</taxon>
        <taxon>Phycisphaeraceae</taxon>
        <taxon>Phycisphaera</taxon>
    </lineage>
</organism>
<dbReference type="GO" id="GO:0043190">
    <property type="term" value="C:ATP-binding cassette (ABC) transporter complex"/>
    <property type="evidence" value="ECO:0007669"/>
    <property type="project" value="TreeGrafter"/>
</dbReference>
<feature type="transmembrane region" description="Helical" evidence="6">
    <location>
        <begin position="114"/>
        <end position="132"/>
    </location>
</feature>
<protein>
    <recommendedName>
        <fullName evidence="9">Permease</fullName>
    </recommendedName>
</protein>
<feature type="transmembrane region" description="Helical" evidence="6">
    <location>
        <begin position="312"/>
        <end position="334"/>
    </location>
</feature>
<dbReference type="InterPro" id="IPR005495">
    <property type="entry name" value="LptG/LptF_permease"/>
</dbReference>
<keyword evidence="3 6" id="KW-0812">Transmembrane</keyword>
<evidence type="ECO:0000256" key="3">
    <source>
        <dbReference type="ARBA" id="ARBA00022692"/>
    </source>
</evidence>
<keyword evidence="5 6" id="KW-0472">Membrane</keyword>
<dbReference type="HOGENOM" id="CLU_696090_0_0_0"/>
<sequence>MRTLDAYLVRLFLLNFVVLLAVLMTLFVLVDFIVDIDEFLQAGVAWAAEGRFGGSRLFATVGAVLSYYGPQVLLIYVFLSGPIVVGAMGFTFTQLTRQRELLAMLAGGISLHRVGLPVIAAGAVLAAATLPMQEFVLPRLAGELLRTKAQLKNSEERANPVVFVPDGSGNLWSAADFAAAAKPPRLTKLRVLQRDGSGGLERLVLAEEALWAEDARAVAMNAPITGRWELIQGDGLRPPAVPASGVAGGGGGERELQKLEPVPYLQSQLSPEVLVANQAALLPSVLSLRRLQALASNEALAPRQRATFTRTVWGRFSLLILNVLLLVIALPFFLRRVPGDAMKLSVQACGVVLGAWAGGILMLQASPAALPPVVSAWIPVAAYLPVAAFAATRIRT</sequence>
<evidence type="ECO:0000313" key="7">
    <source>
        <dbReference type="EMBL" id="BAM03739.1"/>
    </source>
</evidence>
<proteinExistence type="predicted"/>
<keyword evidence="8" id="KW-1185">Reference proteome</keyword>
<dbReference type="GO" id="GO:0015920">
    <property type="term" value="P:lipopolysaccharide transport"/>
    <property type="evidence" value="ECO:0007669"/>
    <property type="project" value="TreeGrafter"/>
</dbReference>
<evidence type="ECO:0000256" key="2">
    <source>
        <dbReference type="ARBA" id="ARBA00022475"/>
    </source>
</evidence>
<evidence type="ECO:0000256" key="4">
    <source>
        <dbReference type="ARBA" id="ARBA00022989"/>
    </source>
</evidence>
<comment type="subcellular location">
    <subcellularLocation>
        <location evidence="1">Cell membrane</location>
        <topology evidence="1">Multi-pass membrane protein</topology>
    </subcellularLocation>
</comment>
<dbReference type="AlphaFoldDB" id="I0IEQ1"/>
<evidence type="ECO:0000256" key="1">
    <source>
        <dbReference type="ARBA" id="ARBA00004651"/>
    </source>
</evidence>
<keyword evidence="2" id="KW-1003">Cell membrane</keyword>
<accession>I0IEQ1</accession>
<dbReference type="PANTHER" id="PTHR33529:SF2">
    <property type="entry name" value="LIPOPOLYSACCHARIDE EXPORT SYSTEM PERMEASE PROTEIN LPTG"/>
    <property type="match status" value="1"/>
</dbReference>
<reference evidence="7 8" key="1">
    <citation type="submission" date="2012-02" db="EMBL/GenBank/DDBJ databases">
        <title>Complete genome sequence of Phycisphaera mikurensis NBRC 102666.</title>
        <authorList>
            <person name="Ankai A."/>
            <person name="Hosoyama A."/>
            <person name="Terui Y."/>
            <person name="Sekine M."/>
            <person name="Fukai R."/>
            <person name="Kato Y."/>
            <person name="Nakamura S."/>
            <person name="Yamada-Narita S."/>
            <person name="Kawakoshi A."/>
            <person name="Fukunaga Y."/>
            <person name="Yamazaki S."/>
            <person name="Fujita N."/>
        </authorList>
    </citation>
    <scope>NUCLEOTIDE SEQUENCE [LARGE SCALE GENOMIC DNA]</scope>
    <source>
        <strain evidence="8">NBRC 102666 / KCTC 22515 / FYK2301M01</strain>
    </source>
</reference>
<name>I0IEQ1_PHYMF</name>
<dbReference type="RefSeq" id="WP_014436957.1">
    <property type="nucleotide sequence ID" value="NC_017080.1"/>
</dbReference>
<keyword evidence="4 6" id="KW-1133">Transmembrane helix</keyword>
<dbReference type="KEGG" id="phm:PSMK_15800"/>
<dbReference type="Proteomes" id="UP000007881">
    <property type="component" value="Chromosome"/>
</dbReference>